<evidence type="ECO:0000313" key="4">
    <source>
        <dbReference type="Proteomes" id="UP000095468"/>
    </source>
</evidence>
<proteinExistence type="predicted"/>
<dbReference type="PANTHER" id="PTHR37312:SF1">
    <property type="entry name" value="MEMBRANE-BOUND ACYLTRANSFERASE YKRP-RELATED"/>
    <property type="match status" value="1"/>
</dbReference>
<keyword evidence="1" id="KW-0812">Transmembrane</keyword>
<evidence type="ECO:0000259" key="2">
    <source>
        <dbReference type="Pfam" id="PF01757"/>
    </source>
</evidence>
<feature type="transmembrane region" description="Helical" evidence="1">
    <location>
        <begin position="111"/>
        <end position="135"/>
    </location>
</feature>
<organism evidence="3 4">
    <name type="scientific">Collinsella aerofaciens</name>
    <dbReference type="NCBI Taxonomy" id="74426"/>
    <lineage>
        <taxon>Bacteria</taxon>
        <taxon>Bacillati</taxon>
        <taxon>Actinomycetota</taxon>
        <taxon>Coriobacteriia</taxon>
        <taxon>Coriobacteriales</taxon>
        <taxon>Coriobacteriaceae</taxon>
        <taxon>Collinsella</taxon>
    </lineage>
</organism>
<reference evidence="3 4" key="1">
    <citation type="submission" date="2015-09" db="EMBL/GenBank/DDBJ databases">
        <authorList>
            <consortium name="Pathogen Informatics"/>
        </authorList>
    </citation>
    <scope>NUCLEOTIDE SEQUENCE [LARGE SCALE GENOMIC DNA]</scope>
    <source>
        <strain evidence="3 4">2789STDY5608823</strain>
    </source>
</reference>
<name>A0A173W5E9_9ACTN</name>
<dbReference type="PANTHER" id="PTHR37312">
    <property type="entry name" value="MEMBRANE-BOUND ACYLTRANSFERASE YKRP-RELATED"/>
    <property type="match status" value="1"/>
</dbReference>
<dbReference type="Proteomes" id="UP000095468">
    <property type="component" value="Unassembled WGS sequence"/>
</dbReference>
<feature type="transmembrane region" description="Helical" evidence="1">
    <location>
        <begin position="32"/>
        <end position="52"/>
    </location>
</feature>
<feature type="transmembrane region" description="Helical" evidence="1">
    <location>
        <begin position="147"/>
        <end position="166"/>
    </location>
</feature>
<keyword evidence="3" id="KW-0808">Transferase</keyword>
<dbReference type="GO" id="GO:0016747">
    <property type="term" value="F:acyltransferase activity, transferring groups other than amino-acyl groups"/>
    <property type="evidence" value="ECO:0007669"/>
    <property type="project" value="InterPro"/>
</dbReference>
<accession>A0A173W5E9</accession>
<protein>
    <submittedName>
        <fullName evidence="3">Fucose 4-O-acetylase and related acetyltransferases</fullName>
    </submittedName>
</protein>
<keyword evidence="1" id="KW-0472">Membrane</keyword>
<dbReference type="InterPro" id="IPR052734">
    <property type="entry name" value="Nod_factor_acetyltransferase"/>
</dbReference>
<keyword evidence="1" id="KW-1133">Transmembrane helix</keyword>
<dbReference type="InterPro" id="IPR002656">
    <property type="entry name" value="Acyl_transf_3_dom"/>
</dbReference>
<dbReference type="Pfam" id="PF01757">
    <property type="entry name" value="Acyl_transf_3"/>
    <property type="match status" value="1"/>
</dbReference>
<evidence type="ECO:0000313" key="3">
    <source>
        <dbReference type="EMBL" id="CUN34186.1"/>
    </source>
</evidence>
<evidence type="ECO:0000256" key="1">
    <source>
        <dbReference type="SAM" id="Phobius"/>
    </source>
</evidence>
<feature type="domain" description="Acyltransferase 3" evidence="2">
    <location>
        <begin position="7"/>
        <end position="165"/>
    </location>
</feature>
<sequence>MGSKRLDWIDIAKGIAIILVIVGHTVPNPSPLRHAIFSFHMPVFFILAGYTFRPKPWCELLSGSVSRLLVPYVVLALAWQVPTFLMSGAPLTSGALVAGLKTLVFASGVDVPGLGVAAVGMAWFLAALFASRLLFNALMLLFDARELGVVYQGVACTVIAFCGLSVSRFMGV</sequence>
<dbReference type="EMBL" id="CYYP01000001">
    <property type="protein sequence ID" value="CUN34186.1"/>
    <property type="molecule type" value="Genomic_DNA"/>
</dbReference>
<dbReference type="AlphaFoldDB" id="A0A173W5E9"/>
<feature type="transmembrane region" description="Helical" evidence="1">
    <location>
        <begin position="7"/>
        <end position="26"/>
    </location>
</feature>
<dbReference type="RefSeq" id="WP_055285102.1">
    <property type="nucleotide sequence ID" value="NZ_CYYP01000001.1"/>
</dbReference>
<gene>
    <name evidence="3" type="ORF">ERS852381_00009</name>
</gene>